<dbReference type="InterPro" id="IPR035386">
    <property type="entry name" value="Arm-DNA-bind_5"/>
</dbReference>
<dbReference type="GO" id="GO:0015074">
    <property type="term" value="P:DNA integration"/>
    <property type="evidence" value="ECO:0007669"/>
    <property type="project" value="InterPro"/>
</dbReference>
<dbReference type="InterPro" id="IPR002104">
    <property type="entry name" value="Integrase_catalytic"/>
</dbReference>
<dbReference type="STRING" id="688867.SAMN05660236_4869"/>
<evidence type="ECO:0000256" key="1">
    <source>
        <dbReference type="ARBA" id="ARBA00008857"/>
    </source>
</evidence>
<protein>
    <submittedName>
        <fullName evidence="5">Site-specific recombinase XerD</fullName>
    </submittedName>
</protein>
<dbReference type="Proteomes" id="UP000190961">
    <property type="component" value="Unassembled WGS sequence"/>
</dbReference>
<evidence type="ECO:0000313" key="6">
    <source>
        <dbReference type="Proteomes" id="UP000190961"/>
    </source>
</evidence>
<feature type="domain" description="Tyr recombinase" evidence="4">
    <location>
        <begin position="222"/>
        <end position="399"/>
    </location>
</feature>
<dbReference type="RefSeq" id="WP_079689401.1">
    <property type="nucleotide sequence ID" value="NZ_FUZU01000004.1"/>
</dbReference>
<keyword evidence="3" id="KW-0233">DNA recombination</keyword>
<comment type="similarity">
    <text evidence="1">Belongs to the 'phage' integrase family.</text>
</comment>
<reference evidence="5 6" key="1">
    <citation type="submission" date="2017-02" db="EMBL/GenBank/DDBJ databases">
        <authorList>
            <person name="Peterson S.W."/>
        </authorList>
    </citation>
    <scope>NUCLEOTIDE SEQUENCE [LARGE SCALE GENOMIC DNA]</scope>
    <source>
        <strain evidence="5 6">DSM 25262</strain>
    </source>
</reference>
<dbReference type="PROSITE" id="PS51898">
    <property type="entry name" value="TYR_RECOMBINASE"/>
    <property type="match status" value="1"/>
</dbReference>
<dbReference type="InterPro" id="IPR013762">
    <property type="entry name" value="Integrase-like_cat_sf"/>
</dbReference>
<dbReference type="InterPro" id="IPR050090">
    <property type="entry name" value="Tyrosine_recombinase_XerCD"/>
</dbReference>
<dbReference type="PANTHER" id="PTHR30349">
    <property type="entry name" value="PHAGE INTEGRASE-RELATED"/>
    <property type="match status" value="1"/>
</dbReference>
<dbReference type="AlphaFoldDB" id="A0A1T5MAI5"/>
<dbReference type="InterPro" id="IPR010998">
    <property type="entry name" value="Integrase_recombinase_N"/>
</dbReference>
<dbReference type="EMBL" id="FUZU01000004">
    <property type="protein sequence ID" value="SKC85232.1"/>
    <property type="molecule type" value="Genomic_DNA"/>
</dbReference>
<organism evidence="5 6">
    <name type="scientific">Ohtaekwangia koreensis</name>
    <dbReference type="NCBI Taxonomy" id="688867"/>
    <lineage>
        <taxon>Bacteria</taxon>
        <taxon>Pseudomonadati</taxon>
        <taxon>Bacteroidota</taxon>
        <taxon>Cytophagia</taxon>
        <taxon>Cytophagales</taxon>
        <taxon>Fulvivirgaceae</taxon>
        <taxon>Ohtaekwangia</taxon>
    </lineage>
</organism>
<sequence>MRTTNTFGIQFIIRMNKAKDNLVPIYSRVTVDGRRVEISLKKWINPKEWNNNKGLAKGTREEIRSLNHYLEEVKAKLMNTYQEMQIHKELITAEEIKNKFLGTDEKDYTLCKVIDYHNTQMKESLAWGTMKNYFTTQKYIQMFLKVKFGTPDIYLSQLTYKFIVHFEYYLRNYKPLDHHKPLGNNGVMKHIERFRKMINMAVRMEWVNKDPFAKYKQKFDKVNREFLSKEELAKIENRELSVVRLQWVRDLFVFSCYTGLAYIDTMRLSPANITIGIDSEYWLITKRQKTSNPVRVPLLPKALQIIDKYKGHPRALTEGTLFPVISNQKLNSYLKEIADLCGIHKNLTFHLARHTFATTIMLTNGVPIESVSKMLGHSKITTTQVYAKVIEQKLSVDMKTLKEKLASDNIDKGFLRVINQ</sequence>
<evidence type="ECO:0000256" key="3">
    <source>
        <dbReference type="ARBA" id="ARBA00023172"/>
    </source>
</evidence>
<dbReference type="OrthoDB" id="1098628at2"/>
<dbReference type="PANTHER" id="PTHR30349:SF64">
    <property type="entry name" value="PROPHAGE INTEGRASE INTD-RELATED"/>
    <property type="match status" value="1"/>
</dbReference>
<dbReference type="InterPro" id="IPR025269">
    <property type="entry name" value="SAM-like_dom"/>
</dbReference>
<proteinExistence type="inferred from homology"/>
<dbReference type="GO" id="GO:0006310">
    <property type="term" value="P:DNA recombination"/>
    <property type="evidence" value="ECO:0007669"/>
    <property type="project" value="UniProtKB-KW"/>
</dbReference>
<dbReference type="CDD" id="cd01185">
    <property type="entry name" value="INTN1_C_like"/>
    <property type="match status" value="1"/>
</dbReference>
<evidence type="ECO:0000259" key="4">
    <source>
        <dbReference type="PROSITE" id="PS51898"/>
    </source>
</evidence>
<dbReference type="Gene3D" id="1.10.443.10">
    <property type="entry name" value="Intergrase catalytic core"/>
    <property type="match status" value="1"/>
</dbReference>
<dbReference type="InterPro" id="IPR011010">
    <property type="entry name" value="DNA_brk_join_enz"/>
</dbReference>
<gene>
    <name evidence="5" type="ORF">SAMN05660236_4869</name>
</gene>
<evidence type="ECO:0000256" key="2">
    <source>
        <dbReference type="ARBA" id="ARBA00023125"/>
    </source>
</evidence>
<evidence type="ECO:0000313" key="5">
    <source>
        <dbReference type="EMBL" id="SKC85232.1"/>
    </source>
</evidence>
<keyword evidence="2" id="KW-0238">DNA-binding</keyword>
<dbReference type="Pfam" id="PF17293">
    <property type="entry name" value="Arm-DNA-bind_5"/>
    <property type="match status" value="1"/>
</dbReference>
<dbReference type="Gene3D" id="1.10.150.130">
    <property type="match status" value="1"/>
</dbReference>
<dbReference type="GO" id="GO:0003677">
    <property type="term" value="F:DNA binding"/>
    <property type="evidence" value="ECO:0007669"/>
    <property type="project" value="UniProtKB-KW"/>
</dbReference>
<dbReference type="SUPFAM" id="SSF56349">
    <property type="entry name" value="DNA breaking-rejoining enzymes"/>
    <property type="match status" value="1"/>
</dbReference>
<dbReference type="Pfam" id="PF00589">
    <property type="entry name" value="Phage_integrase"/>
    <property type="match status" value="1"/>
</dbReference>
<keyword evidence="6" id="KW-1185">Reference proteome</keyword>
<dbReference type="Pfam" id="PF13102">
    <property type="entry name" value="Phage_int_SAM_5"/>
    <property type="match status" value="1"/>
</dbReference>
<name>A0A1T5MAI5_9BACT</name>
<accession>A0A1T5MAI5</accession>